<dbReference type="Pfam" id="PF00583">
    <property type="entry name" value="Acetyltransf_1"/>
    <property type="match status" value="1"/>
</dbReference>
<dbReference type="EMBL" id="GECZ01011873">
    <property type="protein sequence ID" value="JAS57896.1"/>
    <property type="molecule type" value="Transcribed_RNA"/>
</dbReference>
<feature type="domain" description="N-acetyltransferase" evidence="1">
    <location>
        <begin position="112"/>
        <end position="254"/>
    </location>
</feature>
<dbReference type="InterPro" id="IPR000182">
    <property type="entry name" value="GNAT_dom"/>
</dbReference>
<proteinExistence type="predicted"/>
<accession>A0A1B6FHK2</accession>
<name>A0A1B6FHK2_9HEMI</name>
<gene>
    <name evidence="3" type="ORF">g.12123</name>
    <name evidence="2" type="ORF">g.12124</name>
</gene>
<dbReference type="SUPFAM" id="SSF55729">
    <property type="entry name" value="Acyl-CoA N-acyltransferases (Nat)"/>
    <property type="match status" value="1"/>
</dbReference>
<sequence length="257" mass="30405">MELLLTELKNTIASVDDDQVPPWIRRYYHKLAYLCKKKTAEYHTLVANTNEDVNEDYIILEKQPAYTCFIAPYTYRTLKPFVVIDRETVPPRLQLLSEICHKQNRSYKKRPIVYKYLQKRHVKVINRLCEIHFWPGIDISEALEFPEFSVVVEYRRIVIGFGFLVPDATQSDAYISFIFTLPGWRRAGIARFMLYHLIMTCRGKDITLHVSASNTSALLLYQQFAFKPEEFIQNFYDKFIPPTSRECRHAFFLRLSK</sequence>
<dbReference type="EMBL" id="GECZ01020091">
    <property type="protein sequence ID" value="JAS49678.1"/>
    <property type="molecule type" value="Transcribed_RNA"/>
</dbReference>
<dbReference type="AlphaFoldDB" id="A0A1B6FHK2"/>
<organism evidence="2">
    <name type="scientific">Cuerna arida</name>
    <dbReference type="NCBI Taxonomy" id="1464854"/>
    <lineage>
        <taxon>Eukaryota</taxon>
        <taxon>Metazoa</taxon>
        <taxon>Ecdysozoa</taxon>
        <taxon>Arthropoda</taxon>
        <taxon>Hexapoda</taxon>
        <taxon>Insecta</taxon>
        <taxon>Pterygota</taxon>
        <taxon>Neoptera</taxon>
        <taxon>Paraneoptera</taxon>
        <taxon>Hemiptera</taxon>
        <taxon>Auchenorrhyncha</taxon>
        <taxon>Membracoidea</taxon>
        <taxon>Cicadellidae</taxon>
        <taxon>Cicadellinae</taxon>
        <taxon>Proconiini</taxon>
        <taxon>Cuerna</taxon>
    </lineage>
</organism>
<protein>
    <recommendedName>
        <fullName evidence="1">N-acetyltransferase domain-containing protein</fullName>
    </recommendedName>
</protein>
<dbReference type="GO" id="GO:0016747">
    <property type="term" value="F:acyltransferase activity, transferring groups other than amino-acyl groups"/>
    <property type="evidence" value="ECO:0007669"/>
    <property type="project" value="InterPro"/>
</dbReference>
<evidence type="ECO:0000313" key="3">
    <source>
        <dbReference type="EMBL" id="JAS57896.1"/>
    </source>
</evidence>
<evidence type="ECO:0000313" key="2">
    <source>
        <dbReference type="EMBL" id="JAS49678.1"/>
    </source>
</evidence>
<dbReference type="Gene3D" id="3.40.630.30">
    <property type="match status" value="1"/>
</dbReference>
<dbReference type="CDD" id="cd04301">
    <property type="entry name" value="NAT_SF"/>
    <property type="match status" value="1"/>
</dbReference>
<dbReference type="FunFam" id="3.40.630.30:FF:000013">
    <property type="entry name" value="cysteine-rich protein 2-binding protein-like"/>
    <property type="match status" value="1"/>
</dbReference>
<reference evidence="2" key="1">
    <citation type="submission" date="2015-11" db="EMBL/GenBank/DDBJ databases">
        <title>De novo transcriptome assembly of four potential Pierce s Disease insect vectors from Arizona vineyards.</title>
        <authorList>
            <person name="Tassone E.E."/>
        </authorList>
    </citation>
    <scope>NUCLEOTIDE SEQUENCE</scope>
</reference>
<evidence type="ECO:0000259" key="1">
    <source>
        <dbReference type="PROSITE" id="PS51186"/>
    </source>
</evidence>
<dbReference type="PROSITE" id="PS51186">
    <property type="entry name" value="GNAT"/>
    <property type="match status" value="1"/>
</dbReference>
<dbReference type="InterPro" id="IPR016181">
    <property type="entry name" value="Acyl_CoA_acyltransferase"/>
</dbReference>